<dbReference type="AlphaFoldDB" id="A0A830E0M9"/>
<evidence type="ECO:0000313" key="2">
    <source>
        <dbReference type="EMBL" id="GGI70961.1"/>
    </source>
</evidence>
<dbReference type="EMBL" id="BMNM01000001">
    <property type="protein sequence ID" value="GGI70961.1"/>
    <property type="molecule type" value="Genomic_DNA"/>
</dbReference>
<evidence type="ECO:0000313" key="1">
    <source>
        <dbReference type="EMBL" id="BDR91718.1"/>
    </source>
</evidence>
<sequence length="76" mass="8433">MKIITAPGPVSYPLILAAREYKDLDLVFGKGSEEYNAYAITDSLTSLVRSSLRIDVVTVKKLMFVYPELKGPRIAV</sequence>
<dbReference type="Proteomes" id="UP001060771">
    <property type="component" value="Chromosome"/>
</dbReference>
<dbReference type="Proteomes" id="UP000657075">
    <property type="component" value="Unassembled WGS sequence"/>
</dbReference>
<reference evidence="2" key="1">
    <citation type="journal article" date="2014" name="Int. J. Syst. Evol. Microbiol.">
        <title>Complete genome sequence of Corynebacterium casei LMG S-19264T (=DSM 44701T), isolated from a smear-ripened cheese.</title>
        <authorList>
            <consortium name="US DOE Joint Genome Institute (JGI-PGF)"/>
            <person name="Walter F."/>
            <person name="Albersmeier A."/>
            <person name="Kalinowski J."/>
            <person name="Ruckert C."/>
        </authorList>
    </citation>
    <scope>NUCLEOTIDE SEQUENCE</scope>
    <source>
        <strain evidence="2">JCM 11219</strain>
    </source>
</reference>
<dbReference type="Gene3D" id="3.40.190.200">
    <property type="match status" value="1"/>
</dbReference>
<dbReference type="InterPro" id="IPR024533">
    <property type="entry name" value="DUF3834"/>
</dbReference>
<organism evidence="2 3">
    <name type="scientific">Vulcanisaeta souniana JCM 11219</name>
    <dbReference type="NCBI Taxonomy" id="1293586"/>
    <lineage>
        <taxon>Archaea</taxon>
        <taxon>Thermoproteota</taxon>
        <taxon>Thermoprotei</taxon>
        <taxon>Thermoproteales</taxon>
        <taxon>Thermoproteaceae</taxon>
        <taxon>Vulcanisaeta</taxon>
    </lineage>
</organism>
<reference evidence="2" key="2">
    <citation type="submission" date="2020-09" db="EMBL/GenBank/DDBJ databases">
        <authorList>
            <person name="Sun Q."/>
            <person name="Ohkuma M."/>
        </authorList>
    </citation>
    <scope>NUCLEOTIDE SEQUENCE</scope>
    <source>
        <strain evidence="2">JCM 11219</strain>
    </source>
</reference>
<reference evidence="1" key="4">
    <citation type="journal article" date="2023" name="Microbiol. Resour. Announc.">
        <title>Complete Genome Sequence of Vulcanisaeta souniana Strain IC-059, a Hyperthermophilic Archaeon Isolated from Hot Spring Water in Japan.</title>
        <authorList>
            <person name="Kato S."/>
            <person name="Itoh T."/>
            <person name="Wu L."/>
            <person name="Ma J."/>
            <person name="Ohkuma M."/>
        </authorList>
    </citation>
    <scope>NUCLEOTIDE SEQUENCE</scope>
    <source>
        <strain evidence="1">JCM 11219</strain>
    </source>
</reference>
<evidence type="ECO:0000313" key="3">
    <source>
        <dbReference type="Proteomes" id="UP000657075"/>
    </source>
</evidence>
<dbReference type="EMBL" id="AP026830">
    <property type="protein sequence ID" value="BDR91718.1"/>
    <property type="molecule type" value="Genomic_DNA"/>
</dbReference>
<dbReference type="Pfam" id="PF12916">
    <property type="entry name" value="DUF3834"/>
    <property type="match status" value="1"/>
</dbReference>
<evidence type="ECO:0000313" key="4">
    <source>
        <dbReference type="Proteomes" id="UP001060771"/>
    </source>
</evidence>
<accession>A0A830E0M9</accession>
<reference evidence="4" key="3">
    <citation type="submission" date="2022-09" db="EMBL/GenBank/DDBJ databases">
        <title>Complete genome sequence of Vulcanisaeta souniana.</title>
        <authorList>
            <person name="Kato S."/>
            <person name="Itoh T."/>
            <person name="Ohkuma M."/>
        </authorList>
    </citation>
    <scope>NUCLEOTIDE SEQUENCE [LARGE SCALE GENOMIC DNA]</scope>
    <source>
        <strain evidence="4">JCM 11219</strain>
    </source>
</reference>
<proteinExistence type="predicted"/>
<keyword evidence="4" id="KW-1185">Reference proteome</keyword>
<name>A0A830E0M9_9CREN</name>
<protein>
    <submittedName>
        <fullName evidence="2">Uncharacterized protein</fullName>
    </submittedName>
</protein>
<gene>
    <name evidence="2" type="ORF">GCM10007112_04860</name>
    <name evidence="1" type="ORF">Vsou_08110</name>
</gene>